<dbReference type="PANTHER" id="PTHR10026">
    <property type="entry name" value="CYCLIN"/>
    <property type="match status" value="1"/>
</dbReference>
<sequence length="283" mass="31419">MVSLLSNPLATSDQLASSPSQSDGLTPDLEVSLRWAGSTLIQSAGILLRLPQPTIATAIILFQRFYLLASFRSFPVLATCHAALYLASKLTETPAKPRNIINVTKYLLKTPSASPVSPAQKEAAEGEGAYVDEHMYLYHRTRLLDMETEILKALGYQTHTGLPYTLTINYAQTLDCLSKPLLLRCFGYLTDALLSPSMLYLTHQPNALAAAALYLAARDEKVKLPEGWWEMFDVDREDLGFLVAGMKSVEEFVRSQKEAWGDGVPWDEKELEDAVRKRLHGAE</sequence>
<protein>
    <recommendedName>
        <fullName evidence="2">RNA polymerase II holoenzyme cyclin-like subunit</fullName>
    </recommendedName>
</protein>
<evidence type="ECO:0000256" key="3">
    <source>
        <dbReference type="RuleBase" id="RU000383"/>
    </source>
</evidence>
<reference evidence="6 7" key="1">
    <citation type="submission" date="2019-09" db="EMBL/GenBank/DDBJ databases">
        <title>Draft genome of the ectomycorrhizal ascomycete Sphaerosporella brunnea.</title>
        <authorList>
            <consortium name="DOE Joint Genome Institute"/>
            <person name="Benucci G.M."/>
            <person name="Marozzi G."/>
            <person name="Antonielli L."/>
            <person name="Sanchez S."/>
            <person name="Marco P."/>
            <person name="Wang X."/>
            <person name="Falini L.B."/>
            <person name="Barry K."/>
            <person name="Haridas S."/>
            <person name="Lipzen A."/>
            <person name="Labutti K."/>
            <person name="Grigoriev I.V."/>
            <person name="Murat C."/>
            <person name="Martin F."/>
            <person name="Albertini E."/>
            <person name="Donnini D."/>
            <person name="Bonito G."/>
        </authorList>
    </citation>
    <scope>NUCLEOTIDE SEQUENCE [LARGE SCALE GENOMIC DNA]</scope>
    <source>
        <strain evidence="6 7">Sb_GMNB300</strain>
    </source>
</reference>
<dbReference type="SUPFAM" id="SSF47954">
    <property type="entry name" value="Cyclin-like"/>
    <property type="match status" value="2"/>
</dbReference>
<dbReference type="AlphaFoldDB" id="A0A5J5EBQ8"/>
<evidence type="ECO:0000313" key="6">
    <source>
        <dbReference type="EMBL" id="KAA8892982.1"/>
    </source>
</evidence>
<dbReference type="InterPro" id="IPR006671">
    <property type="entry name" value="Cyclin_N"/>
</dbReference>
<feature type="domain" description="Cyclin-like" evidence="5">
    <location>
        <begin position="166"/>
        <end position="280"/>
    </location>
</feature>
<organism evidence="6 7">
    <name type="scientific">Sphaerosporella brunnea</name>
    <dbReference type="NCBI Taxonomy" id="1250544"/>
    <lineage>
        <taxon>Eukaryota</taxon>
        <taxon>Fungi</taxon>
        <taxon>Dikarya</taxon>
        <taxon>Ascomycota</taxon>
        <taxon>Pezizomycotina</taxon>
        <taxon>Pezizomycetes</taxon>
        <taxon>Pezizales</taxon>
        <taxon>Pyronemataceae</taxon>
        <taxon>Sphaerosporella</taxon>
    </lineage>
</organism>
<dbReference type="Gene3D" id="1.10.472.10">
    <property type="entry name" value="Cyclin-like"/>
    <property type="match status" value="2"/>
</dbReference>
<dbReference type="EMBL" id="VXIS01000531">
    <property type="protein sequence ID" value="KAA8892982.1"/>
    <property type="molecule type" value="Genomic_DNA"/>
</dbReference>
<feature type="domain" description="Cyclin-like" evidence="5">
    <location>
        <begin position="39"/>
        <end position="152"/>
    </location>
</feature>
<dbReference type="InterPro" id="IPR043198">
    <property type="entry name" value="Cyclin/Ssn8"/>
</dbReference>
<keyword evidence="7" id="KW-1185">Reference proteome</keyword>
<dbReference type="InParanoid" id="A0A5J5EBQ8"/>
<dbReference type="InterPro" id="IPR013763">
    <property type="entry name" value="Cyclin-like_dom"/>
</dbReference>
<evidence type="ECO:0000256" key="4">
    <source>
        <dbReference type="SAM" id="MobiDB-lite"/>
    </source>
</evidence>
<evidence type="ECO:0000259" key="5">
    <source>
        <dbReference type="SMART" id="SM00385"/>
    </source>
</evidence>
<accession>A0A5J5EBQ8</accession>
<evidence type="ECO:0000256" key="1">
    <source>
        <dbReference type="ARBA" id="ARBA00008638"/>
    </source>
</evidence>
<dbReference type="OrthoDB" id="10264655at2759"/>
<dbReference type="PIRSF" id="PIRSF036580">
    <property type="entry name" value="Cyclin_L"/>
    <property type="match status" value="1"/>
</dbReference>
<feature type="region of interest" description="Disordered" evidence="4">
    <location>
        <begin position="1"/>
        <end position="24"/>
    </location>
</feature>
<dbReference type="GO" id="GO:0016538">
    <property type="term" value="F:cyclin-dependent protein serine/threonine kinase regulator activity"/>
    <property type="evidence" value="ECO:0007669"/>
    <property type="project" value="InterPro"/>
</dbReference>
<dbReference type="Pfam" id="PF00134">
    <property type="entry name" value="Cyclin_N"/>
    <property type="match status" value="1"/>
</dbReference>
<proteinExistence type="inferred from homology"/>
<keyword evidence="3" id="KW-0195">Cyclin</keyword>
<dbReference type="Proteomes" id="UP000326924">
    <property type="component" value="Unassembled WGS sequence"/>
</dbReference>
<dbReference type="GO" id="GO:0006357">
    <property type="term" value="P:regulation of transcription by RNA polymerase II"/>
    <property type="evidence" value="ECO:0007669"/>
    <property type="project" value="InterPro"/>
</dbReference>
<comment type="caution">
    <text evidence="6">The sequence shown here is derived from an EMBL/GenBank/DDBJ whole genome shotgun (WGS) entry which is preliminary data.</text>
</comment>
<dbReference type="InterPro" id="IPR036915">
    <property type="entry name" value="Cyclin-like_sf"/>
</dbReference>
<gene>
    <name evidence="6" type="ORF">FN846DRAFT_588870</name>
</gene>
<name>A0A5J5EBQ8_9PEZI</name>
<evidence type="ECO:0000256" key="2">
    <source>
        <dbReference type="ARBA" id="ARBA00014912"/>
    </source>
</evidence>
<comment type="similarity">
    <text evidence="1">Belongs to the cyclin family. Cyclin C subfamily.</text>
</comment>
<dbReference type="SMART" id="SM00385">
    <property type="entry name" value="CYCLIN"/>
    <property type="match status" value="2"/>
</dbReference>
<evidence type="ECO:0000313" key="7">
    <source>
        <dbReference type="Proteomes" id="UP000326924"/>
    </source>
</evidence>